<dbReference type="Gene3D" id="1.10.287.1060">
    <property type="entry name" value="ESAT-6-like"/>
    <property type="match status" value="1"/>
</dbReference>
<dbReference type="SUPFAM" id="SSF140453">
    <property type="entry name" value="EsxAB dimer-like"/>
    <property type="match status" value="1"/>
</dbReference>
<dbReference type="InterPro" id="IPR010310">
    <property type="entry name" value="T7SS_ESAT-6-like"/>
</dbReference>
<keyword evidence="3" id="KW-1185">Reference proteome</keyword>
<dbReference type="InterPro" id="IPR036689">
    <property type="entry name" value="ESAT-6-like_sf"/>
</dbReference>
<protein>
    <submittedName>
        <fullName evidence="2">WXG100 family type VII secretion target</fullName>
    </submittedName>
</protein>
<dbReference type="Proteomes" id="UP001152755">
    <property type="component" value="Unassembled WGS sequence"/>
</dbReference>
<evidence type="ECO:0000256" key="1">
    <source>
        <dbReference type="SAM" id="Coils"/>
    </source>
</evidence>
<keyword evidence="1" id="KW-0175">Coiled coil</keyword>
<name>A0A9X4REV0_9ACTN</name>
<accession>A0A9X4REV0</accession>
<dbReference type="Pfam" id="PF06013">
    <property type="entry name" value="WXG100"/>
    <property type="match status" value="1"/>
</dbReference>
<comment type="caution">
    <text evidence="2">The sequence shown here is derived from an EMBL/GenBank/DDBJ whole genome shotgun (WGS) entry which is preliminary data.</text>
</comment>
<proteinExistence type="predicted"/>
<dbReference type="AlphaFoldDB" id="A0A9X4REV0"/>
<dbReference type="EMBL" id="JANRHA010000012">
    <property type="protein sequence ID" value="MDG3016280.1"/>
    <property type="molecule type" value="Genomic_DNA"/>
</dbReference>
<reference evidence="2" key="1">
    <citation type="submission" date="2022-08" db="EMBL/GenBank/DDBJ databases">
        <title>Genome analysis of Corynebacteriales strain.</title>
        <authorList>
            <person name="Lee S.D."/>
        </authorList>
    </citation>
    <scope>NUCLEOTIDE SEQUENCE</scope>
    <source>
        <strain evidence="2">D3-21</strain>
    </source>
</reference>
<sequence length="111" mass="12077">MGSPMMRATQSDMDIAARHVADVNQQVQGELKALQGKLEMLQGSWVGISATEFHNIMERYQADSMKLSQALESISENIKANGSKFQESVEEHARILRSAGGGLDGGPLNMN</sequence>
<evidence type="ECO:0000313" key="2">
    <source>
        <dbReference type="EMBL" id="MDG3016280.1"/>
    </source>
</evidence>
<dbReference type="NCBIfam" id="TIGR03930">
    <property type="entry name" value="WXG100_ESAT6"/>
    <property type="match status" value="1"/>
</dbReference>
<dbReference type="RefSeq" id="WP_277831493.1">
    <property type="nucleotide sequence ID" value="NZ_JAAIVF010000002.1"/>
</dbReference>
<organism evidence="2 3">
    <name type="scientific">Speluncibacter jeojiensis</name>
    <dbReference type="NCBI Taxonomy" id="2710754"/>
    <lineage>
        <taxon>Bacteria</taxon>
        <taxon>Bacillati</taxon>
        <taxon>Actinomycetota</taxon>
        <taxon>Actinomycetes</taxon>
        <taxon>Mycobacteriales</taxon>
        <taxon>Speluncibacteraceae</taxon>
        <taxon>Speluncibacter</taxon>
    </lineage>
</organism>
<gene>
    <name evidence="2" type="ORF">NVS88_17130</name>
</gene>
<evidence type="ECO:0000313" key="3">
    <source>
        <dbReference type="Proteomes" id="UP001152755"/>
    </source>
</evidence>
<feature type="coiled-coil region" evidence="1">
    <location>
        <begin position="24"/>
        <end position="77"/>
    </location>
</feature>